<gene>
    <name evidence="2" type="ORF">CDAR_391511</name>
</gene>
<proteinExistence type="predicted"/>
<name>A0AAV4PQT1_9ARAC</name>
<sequence length="135" mass="15048">MGLVIEGTKSVPGTRNPSIANRDVLKNFGTNTFQKSFQVPCKFFKKNGSWYVRDLKSPNKLYVNLEEVHSEWGPLKIGDIIGLGTQYLSEDGGFVCEFLCKTRLKSKITFVNESVIPASSTIQQDHLQDGESSSE</sequence>
<protein>
    <recommendedName>
        <fullName evidence="1">FHA domain-containing protein</fullName>
    </recommendedName>
</protein>
<evidence type="ECO:0000313" key="2">
    <source>
        <dbReference type="EMBL" id="GIY00008.1"/>
    </source>
</evidence>
<accession>A0AAV4PQT1</accession>
<dbReference type="Proteomes" id="UP001054837">
    <property type="component" value="Unassembled WGS sequence"/>
</dbReference>
<dbReference type="InterPro" id="IPR008984">
    <property type="entry name" value="SMAD_FHA_dom_sf"/>
</dbReference>
<reference evidence="2 3" key="1">
    <citation type="submission" date="2021-06" db="EMBL/GenBank/DDBJ databases">
        <title>Caerostris darwini draft genome.</title>
        <authorList>
            <person name="Kono N."/>
            <person name="Arakawa K."/>
        </authorList>
    </citation>
    <scope>NUCLEOTIDE SEQUENCE [LARGE SCALE GENOMIC DNA]</scope>
</reference>
<keyword evidence="3" id="KW-1185">Reference proteome</keyword>
<organism evidence="2 3">
    <name type="scientific">Caerostris darwini</name>
    <dbReference type="NCBI Taxonomy" id="1538125"/>
    <lineage>
        <taxon>Eukaryota</taxon>
        <taxon>Metazoa</taxon>
        <taxon>Ecdysozoa</taxon>
        <taxon>Arthropoda</taxon>
        <taxon>Chelicerata</taxon>
        <taxon>Arachnida</taxon>
        <taxon>Araneae</taxon>
        <taxon>Araneomorphae</taxon>
        <taxon>Entelegynae</taxon>
        <taxon>Araneoidea</taxon>
        <taxon>Araneidae</taxon>
        <taxon>Caerostris</taxon>
    </lineage>
</organism>
<dbReference type="Pfam" id="PF00498">
    <property type="entry name" value="FHA"/>
    <property type="match status" value="1"/>
</dbReference>
<evidence type="ECO:0000259" key="1">
    <source>
        <dbReference type="Pfam" id="PF00498"/>
    </source>
</evidence>
<feature type="domain" description="FHA" evidence="1">
    <location>
        <begin position="41"/>
        <end position="84"/>
    </location>
</feature>
<dbReference type="InterPro" id="IPR000253">
    <property type="entry name" value="FHA_dom"/>
</dbReference>
<comment type="caution">
    <text evidence="2">The sequence shown here is derived from an EMBL/GenBank/DDBJ whole genome shotgun (WGS) entry which is preliminary data.</text>
</comment>
<dbReference type="SUPFAM" id="SSF49879">
    <property type="entry name" value="SMAD/FHA domain"/>
    <property type="match status" value="1"/>
</dbReference>
<dbReference type="EMBL" id="BPLQ01003371">
    <property type="protein sequence ID" value="GIY00008.1"/>
    <property type="molecule type" value="Genomic_DNA"/>
</dbReference>
<evidence type="ECO:0000313" key="3">
    <source>
        <dbReference type="Proteomes" id="UP001054837"/>
    </source>
</evidence>
<dbReference type="CDD" id="cd00060">
    <property type="entry name" value="FHA"/>
    <property type="match status" value="1"/>
</dbReference>
<dbReference type="AlphaFoldDB" id="A0AAV4PQT1"/>
<dbReference type="Gene3D" id="2.60.200.20">
    <property type="match status" value="1"/>
</dbReference>